<dbReference type="OrthoDB" id="1144727at2"/>
<dbReference type="AlphaFoldDB" id="A0A1M7AMI4"/>
<keyword evidence="1" id="KW-0812">Transmembrane</keyword>
<keyword evidence="1" id="KW-0472">Membrane</keyword>
<dbReference type="EMBL" id="FRBU01000007">
    <property type="protein sequence ID" value="SHL43960.1"/>
    <property type="molecule type" value="Genomic_DNA"/>
</dbReference>
<dbReference type="RefSeq" id="WP_073352384.1">
    <property type="nucleotide sequence ID" value="NZ_FRBU01000007.1"/>
</dbReference>
<dbReference type="Proteomes" id="UP000184260">
    <property type="component" value="Unassembled WGS sequence"/>
</dbReference>
<evidence type="ECO:0000313" key="2">
    <source>
        <dbReference type="EMBL" id="SHL43960.1"/>
    </source>
</evidence>
<gene>
    <name evidence="2" type="ORF">SAMN05443669_100791</name>
</gene>
<evidence type="ECO:0000313" key="3">
    <source>
        <dbReference type="Proteomes" id="UP000184260"/>
    </source>
</evidence>
<accession>A0A1M7AMI4</accession>
<organism evidence="2 3">
    <name type="scientific">Flavobacterium xanthum</name>
    <dbReference type="NCBI Taxonomy" id="69322"/>
    <lineage>
        <taxon>Bacteria</taxon>
        <taxon>Pseudomonadati</taxon>
        <taxon>Bacteroidota</taxon>
        <taxon>Flavobacteriia</taxon>
        <taxon>Flavobacteriales</taxon>
        <taxon>Flavobacteriaceae</taxon>
        <taxon>Flavobacterium</taxon>
    </lineage>
</organism>
<keyword evidence="1" id="KW-1133">Transmembrane helix</keyword>
<name>A0A1M7AMI4_9FLAO</name>
<keyword evidence="3" id="KW-1185">Reference proteome</keyword>
<proteinExistence type="predicted"/>
<evidence type="ECO:0000256" key="1">
    <source>
        <dbReference type="SAM" id="Phobius"/>
    </source>
</evidence>
<reference evidence="3" key="1">
    <citation type="submission" date="2016-11" db="EMBL/GenBank/DDBJ databases">
        <authorList>
            <person name="Varghese N."/>
            <person name="Submissions S."/>
        </authorList>
    </citation>
    <scope>NUCLEOTIDE SEQUENCE [LARGE SCALE GENOMIC DNA]</scope>
    <source>
        <strain evidence="3">DSM 3661</strain>
    </source>
</reference>
<sequence length="103" mass="11565">MNKSYIKCSECGTVNYNNEYCSNCKALLDVVLKRKLESESKLQKKIEQQKNIKPNKVEAFLKNGLEHSNLVIRFFFKTGYAIWLFFAVLVGGIIALVTAAAAG</sequence>
<feature type="transmembrane region" description="Helical" evidence="1">
    <location>
        <begin position="80"/>
        <end position="102"/>
    </location>
</feature>
<protein>
    <submittedName>
        <fullName evidence="2">Uncharacterized protein</fullName>
    </submittedName>
</protein>